<evidence type="ECO:0000256" key="6">
    <source>
        <dbReference type="SAM" id="Phobius"/>
    </source>
</evidence>
<feature type="transmembrane region" description="Helical" evidence="6">
    <location>
        <begin position="470"/>
        <end position="491"/>
    </location>
</feature>
<gene>
    <name evidence="7" type="ORF">DFO70_111139</name>
</gene>
<evidence type="ECO:0000256" key="3">
    <source>
        <dbReference type="ARBA" id="ARBA00022692"/>
    </source>
</evidence>
<reference evidence="7 8" key="1">
    <citation type="submission" date="2018-06" db="EMBL/GenBank/DDBJ databases">
        <title>Freshwater and sediment microbial communities from various areas in North America, analyzing microbe dynamics in response to fracking.</title>
        <authorList>
            <person name="Lamendella R."/>
        </authorList>
    </citation>
    <scope>NUCLEOTIDE SEQUENCE [LARGE SCALE GENOMIC DNA]</scope>
    <source>
        <strain evidence="7 8">14_TX</strain>
    </source>
</reference>
<evidence type="ECO:0000256" key="5">
    <source>
        <dbReference type="ARBA" id="ARBA00023136"/>
    </source>
</evidence>
<keyword evidence="3 6" id="KW-0812">Transmembrane</keyword>
<dbReference type="SUPFAM" id="SSF161070">
    <property type="entry name" value="SNF-like"/>
    <property type="match status" value="1"/>
</dbReference>
<feature type="transmembrane region" description="Helical" evidence="6">
    <location>
        <begin position="347"/>
        <end position="380"/>
    </location>
</feature>
<dbReference type="Proteomes" id="UP000252731">
    <property type="component" value="Unassembled WGS sequence"/>
</dbReference>
<feature type="transmembrane region" description="Helical" evidence="6">
    <location>
        <begin position="63"/>
        <end position="80"/>
    </location>
</feature>
<feature type="transmembrane region" description="Helical" evidence="6">
    <location>
        <begin position="92"/>
        <end position="116"/>
    </location>
</feature>
<evidence type="ECO:0000256" key="4">
    <source>
        <dbReference type="ARBA" id="ARBA00022989"/>
    </source>
</evidence>
<evidence type="ECO:0000313" key="8">
    <source>
        <dbReference type="Proteomes" id="UP000252731"/>
    </source>
</evidence>
<dbReference type="InterPro" id="IPR037272">
    <property type="entry name" value="SNS_sf"/>
</dbReference>
<feature type="transmembrane region" description="Helical" evidence="6">
    <location>
        <begin position="192"/>
        <end position="213"/>
    </location>
</feature>
<keyword evidence="2" id="KW-0813">Transport</keyword>
<dbReference type="InterPro" id="IPR047218">
    <property type="entry name" value="YocR/YhdH-like"/>
</dbReference>
<dbReference type="Pfam" id="PF00209">
    <property type="entry name" value="SNF"/>
    <property type="match status" value="2"/>
</dbReference>
<comment type="caution">
    <text evidence="7">The sequence shown here is derived from an EMBL/GenBank/DDBJ whole genome shotgun (WGS) entry which is preliminary data.</text>
</comment>
<dbReference type="PRINTS" id="PR00176">
    <property type="entry name" value="NANEUSMPORT"/>
</dbReference>
<feature type="transmembrane region" description="Helical" evidence="6">
    <location>
        <begin position="225"/>
        <end position="245"/>
    </location>
</feature>
<dbReference type="InterPro" id="IPR000175">
    <property type="entry name" value="Na/ntran_symport"/>
</dbReference>
<keyword evidence="5 6" id="KW-0472">Membrane</keyword>
<name>A0A366JPT4_CYTFI</name>
<dbReference type="PROSITE" id="PS50267">
    <property type="entry name" value="NA_NEUROTRAN_SYMP_3"/>
    <property type="match status" value="1"/>
</dbReference>
<evidence type="ECO:0000256" key="1">
    <source>
        <dbReference type="ARBA" id="ARBA00004141"/>
    </source>
</evidence>
<feature type="transmembrane region" description="Helical" evidence="6">
    <location>
        <begin position="265"/>
        <end position="289"/>
    </location>
</feature>
<dbReference type="EMBL" id="QNSF01000011">
    <property type="protein sequence ID" value="RBP89487.1"/>
    <property type="molecule type" value="Genomic_DNA"/>
</dbReference>
<sequence length="497" mass="54182">MNLFRVPFEVCGFFVFLERFLKWKSGRFLLRKAPGASLEPGSIYFVNYGGTGMQQNEQWSSKIGFILASAGSAIGLGAIWKLPYVTGTSGGGAFILLFLLFSLLIGFPLLLAEFVIGRSTGKEAISAYKDIAPGTKWHWIGYLGVFTCFLLLSFYSVIGGWILKYIVYGVTGSMNGAGNYEELFGTSVSDSVSVVAAQGLFLFITVLVVAKGIQKGIEQVSKIMMPALFLLFIILIARSLTLENAMEGVSFFLKPDFSNLTSETVLFAMGQSFFSLSVGVSVMVTYSSYLSKNENLMQPAFSVVGMNLFISILAGLAIFPAVFSLGFEPAAGPGLLFIVLPSVFDQILFGRVFLLLFLALFLFATLTSAFSMLEIVVAALTNKKGRGRNRAAWLTGLAIFIVGVPSALSFSSLSDISIFGKTIFDSADFLVSNVLMPVGALFISIFVSYKMKKDLLRNELIQGSKSLNGIFSAWYFLLRYVVPLVIIIVFLDSLQII</sequence>
<accession>A0A366JPT4</accession>
<dbReference type="CDD" id="cd10336">
    <property type="entry name" value="SLC6sbd_Tyt1-Like"/>
    <property type="match status" value="1"/>
</dbReference>
<dbReference type="PANTHER" id="PTHR42948:SF1">
    <property type="entry name" value="TRANSPORTER"/>
    <property type="match status" value="1"/>
</dbReference>
<dbReference type="PANTHER" id="PTHR42948">
    <property type="entry name" value="TRANSPORTER"/>
    <property type="match status" value="1"/>
</dbReference>
<keyword evidence="8" id="KW-1185">Reference proteome</keyword>
<feature type="transmembrane region" description="Helical" evidence="6">
    <location>
        <begin position="430"/>
        <end position="449"/>
    </location>
</feature>
<dbReference type="AlphaFoldDB" id="A0A366JPT4"/>
<evidence type="ECO:0000313" key="7">
    <source>
        <dbReference type="EMBL" id="RBP89487.1"/>
    </source>
</evidence>
<proteinExistence type="predicted"/>
<protein>
    <submittedName>
        <fullName evidence="7">NSS family neurotransmitter:Na+ symporter</fullName>
    </submittedName>
</protein>
<feature type="transmembrane region" description="Helical" evidence="6">
    <location>
        <begin position="392"/>
        <end position="410"/>
    </location>
</feature>
<dbReference type="GO" id="GO:0016020">
    <property type="term" value="C:membrane"/>
    <property type="evidence" value="ECO:0007669"/>
    <property type="project" value="UniProtKB-SubCell"/>
</dbReference>
<keyword evidence="4 6" id="KW-1133">Transmembrane helix</keyword>
<organism evidence="7 8">
    <name type="scientific">Cytobacillus firmus</name>
    <name type="common">Bacillus firmus</name>
    <dbReference type="NCBI Taxonomy" id="1399"/>
    <lineage>
        <taxon>Bacteria</taxon>
        <taxon>Bacillati</taxon>
        <taxon>Bacillota</taxon>
        <taxon>Bacilli</taxon>
        <taxon>Bacillales</taxon>
        <taxon>Bacillaceae</taxon>
        <taxon>Cytobacillus</taxon>
    </lineage>
</organism>
<dbReference type="NCBIfam" id="NF037979">
    <property type="entry name" value="Na_transp"/>
    <property type="match status" value="1"/>
</dbReference>
<evidence type="ECO:0000256" key="2">
    <source>
        <dbReference type="ARBA" id="ARBA00022448"/>
    </source>
</evidence>
<feature type="transmembrane region" description="Helical" evidence="6">
    <location>
        <begin position="137"/>
        <end position="163"/>
    </location>
</feature>
<feature type="transmembrane region" description="Helical" evidence="6">
    <location>
        <begin position="301"/>
        <end position="327"/>
    </location>
</feature>
<comment type="subcellular location">
    <subcellularLocation>
        <location evidence="1">Membrane</location>
        <topology evidence="1">Multi-pass membrane protein</topology>
    </subcellularLocation>
</comment>